<dbReference type="Pfam" id="PF10604">
    <property type="entry name" value="Polyketide_cyc2"/>
    <property type="match status" value="1"/>
</dbReference>
<evidence type="ECO:0000313" key="1">
    <source>
        <dbReference type="EMBL" id="MBR0562296.1"/>
    </source>
</evidence>
<evidence type="ECO:0000313" key="2">
    <source>
        <dbReference type="EMBL" id="MBS7457098.1"/>
    </source>
</evidence>
<keyword evidence="3" id="KW-1185">Reference proteome</keyword>
<dbReference type="AlphaFoldDB" id="A0A8J8AX56"/>
<comment type="caution">
    <text evidence="1">The sequence shown here is derived from an EMBL/GenBank/DDBJ whole genome shotgun (WGS) entry which is preliminary data.</text>
</comment>
<accession>A0A8J8AX56</accession>
<dbReference type="Gene3D" id="3.30.530.20">
    <property type="match status" value="1"/>
</dbReference>
<dbReference type="EMBL" id="JAGQFT020000004">
    <property type="protein sequence ID" value="MBS7457098.1"/>
    <property type="molecule type" value="Genomic_DNA"/>
</dbReference>
<proteinExistence type="predicted"/>
<reference evidence="1" key="2">
    <citation type="submission" date="2021-04" db="EMBL/GenBank/DDBJ databases">
        <authorList>
            <person name="Karlyshev A.V."/>
        </authorList>
    </citation>
    <scope>NUCLEOTIDE SEQUENCE</scope>
    <source>
        <strain evidence="1">LMG 29479</strain>
    </source>
</reference>
<sequence length="166" mass="18509">MHPAPEADPPRVEAAAEGGADAFDFEIAAPPERVFAAIGDIKRWREWMPGVDGVEWLSRGMLGVGSRWRIGRVLNGDHVEQAFEVSDWEPGRELGLTMIGRRAGYGPRHYGLKLLRGSEKDTTRMHVELACDDEPLPSPPVLTDDPDRHRMLITSLEALRRYVEGA</sequence>
<dbReference type="EMBL" id="JAGQFT010000043">
    <property type="protein sequence ID" value="MBR0562296.1"/>
    <property type="molecule type" value="Genomic_DNA"/>
</dbReference>
<protein>
    <submittedName>
        <fullName evidence="1">SRPBCC family protein</fullName>
    </submittedName>
</protein>
<dbReference type="InterPro" id="IPR019587">
    <property type="entry name" value="Polyketide_cyclase/dehydratase"/>
</dbReference>
<reference evidence="2 3" key="1">
    <citation type="journal article" date="2021" name="Microbiol. Resour. Announc.">
        <title>Draft Genome Sequence of Coralloluteibacterium stylophorae LMG 29479T.</title>
        <authorList>
            <person name="Karlyshev A.V."/>
            <person name="Kudryashova E.B."/>
            <person name="Ariskina E.V."/>
            <person name="Conroy A.P."/>
            <person name="Abidueva E.Y."/>
        </authorList>
    </citation>
    <scope>NUCLEOTIDE SEQUENCE [LARGE SCALE GENOMIC DNA]</scope>
    <source>
        <strain evidence="2 3">LMG 29479</strain>
    </source>
</reference>
<name>A0A8J8AX56_9GAMM</name>
<gene>
    <name evidence="2" type="ORF">KB893_008105</name>
    <name evidence="1" type="ORF">KB893_07180</name>
</gene>
<dbReference type="SUPFAM" id="SSF55961">
    <property type="entry name" value="Bet v1-like"/>
    <property type="match status" value="1"/>
</dbReference>
<dbReference type="RefSeq" id="WP_211926241.1">
    <property type="nucleotide sequence ID" value="NZ_JAGQFT020000004.1"/>
</dbReference>
<dbReference type="InterPro" id="IPR023393">
    <property type="entry name" value="START-like_dom_sf"/>
</dbReference>
<evidence type="ECO:0000313" key="3">
    <source>
        <dbReference type="Proteomes" id="UP000675747"/>
    </source>
</evidence>
<dbReference type="Proteomes" id="UP000675747">
    <property type="component" value="Unassembled WGS sequence"/>
</dbReference>
<organism evidence="1">
    <name type="scientific">Coralloluteibacterium stylophorae</name>
    <dbReference type="NCBI Taxonomy" id="1776034"/>
    <lineage>
        <taxon>Bacteria</taxon>
        <taxon>Pseudomonadati</taxon>
        <taxon>Pseudomonadota</taxon>
        <taxon>Gammaproteobacteria</taxon>
        <taxon>Lysobacterales</taxon>
        <taxon>Lysobacteraceae</taxon>
        <taxon>Coralloluteibacterium</taxon>
    </lineage>
</organism>